<feature type="domain" description="Oxidoreductase FAD/NAD(P)-binding" evidence="7">
    <location>
        <begin position="401"/>
        <end position="511"/>
    </location>
</feature>
<dbReference type="Pfam" id="PF00667">
    <property type="entry name" value="FAD_binding_1"/>
    <property type="match status" value="1"/>
</dbReference>
<feature type="domain" description="Oxidoreductase-like" evidence="9">
    <location>
        <begin position="72"/>
        <end position="109"/>
    </location>
</feature>
<keyword evidence="2" id="KW-0285">Flavoprotein</keyword>
<dbReference type="Gene3D" id="3.40.50.80">
    <property type="entry name" value="Nucleotide-binding domain of ferredoxin-NADP reductase (FNR) module"/>
    <property type="match status" value="1"/>
</dbReference>
<dbReference type="EC" id="1.6.2.4" evidence="5"/>
<dbReference type="InterPro" id="IPR003097">
    <property type="entry name" value="CysJ-like_FAD-binding"/>
</dbReference>
<evidence type="ECO:0000256" key="6">
    <source>
        <dbReference type="SAM" id="MobiDB-lite"/>
    </source>
</evidence>
<dbReference type="GO" id="GO:0050660">
    <property type="term" value="F:flavin adenine dinucleotide binding"/>
    <property type="evidence" value="ECO:0007669"/>
    <property type="project" value="TreeGrafter"/>
</dbReference>
<evidence type="ECO:0000256" key="5">
    <source>
        <dbReference type="ARBA" id="ARBA00023797"/>
    </source>
</evidence>
<protein>
    <recommendedName>
        <fullName evidence="5">NADPH--hemoprotein reductase</fullName>
        <ecNumber evidence="5">1.6.2.4</ecNumber>
    </recommendedName>
</protein>
<dbReference type="InterPro" id="IPR039261">
    <property type="entry name" value="FNR_nucleotide-bd"/>
</dbReference>
<proteinExistence type="predicted"/>
<accession>F0W4R7</accession>
<dbReference type="GO" id="GO:0003958">
    <property type="term" value="F:NADPH-hemoprotein reductase activity"/>
    <property type="evidence" value="ECO:0007669"/>
    <property type="project" value="UniProtKB-EC"/>
</dbReference>
<gene>
    <name evidence="10" type="primary">AlNc14C18G1888</name>
    <name evidence="10" type="ORF">ALNC14_022450</name>
</gene>
<dbReference type="InterPro" id="IPR023173">
    <property type="entry name" value="NADPH_Cyt_P450_Rdtase_alpha"/>
</dbReference>
<dbReference type="PANTHER" id="PTHR19384">
    <property type="entry name" value="NITRIC OXIDE SYNTHASE-RELATED"/>
    <property type="match status" value="1"/>
</dbReference>
<keyword evidence="3" id="KW-0274">FAD</keyword>
<evidence type="ECO:0000256" key="4">
    <source>
        <dbReference type="ARBA" id="ARBA00023002"/>
    </source>
</evidence>
<dbReference type="Pfam" id="PF00175">
    <property type="entry name" value="NAD_binding_1"/>
    <property type="match status" value="1"/>
</dbReference>
<dbReference type="Gene3D" id="1.20.990.10">
    <property type="entry name" value="NADPH-cytochrome p450 Reductase, Chain A, domain 3"/>
    <property type="match status" value="1"/>
</dbReference>
<dbReference type="InterPro" id="IPR001433">
    <property type="entry name" value="OxRdtase_FAD/NAD-bd"/>
</dbReference>
<evidence type="ECO:0000259" key="9">
    <source>
        <dbReference type="Pfam" id="PF09791"/>
    </source>
</evidence>
<feature type="region of interest" description="Disordered" evidence="6">
    <location>
        <begin position="51"/>
        <end position="77"/>
    </location>
</feature>
<dbReference type="InterPro" id="IPR019180">
    <property type="entry name" value="Oxidoreductase-like_N"/>
</dbReference>
<feature type="domain" description="Sulfite reductase [NADPH] flavoprotein alpha-component-like FAD-binding" evidence="8">
    <location>
        <begin position="171"/>
        <end position="354"/>
    </location>
</feature>
<reference evidence="10" key="2">
    <citation type="submission" date="2011-02" db="EMBL/GenBank/DDBJ databases">
        <authorList>
            <person name="MacLean D."/>
        </authorList>
    </citation>
    <scope>NUCLEOTIDE SEQUENCE</scope>
</reference>
<comment type="cofactor">
    <cofactor evidence="1">
        <name>FAD</name>
        <dbReference type="ChEBI" id="CHEBI:57692"/>
    </cofactor>
</comment>
<dbReference type="AlphaFoldDB" id="F0W4R7"/>
<evidence type="ECO:0000259" key="7">
    <source>
        <dbReference type="Pfam" id="PF00175"/>
    </source>
</evidence>
<dbReference type="PANTHER" id="PTHR19384:SF17">
    <property type="entry name" value="NADPH--CYTOCHROME P450 REDUCTASE"/>
    <property type="match status" value="1"/>
</dbReference>
<dbReference type="PRINTS" id="PR00371">
    <property type="entry name" value="FPNCR"/>
</dbReference>
<feature type="compositionally biased region" description="Basic and acidic residues" evidence="6">
    <location>
        <begin position="51"/>
        <end position="61"/>
    </location>
</feature>
<evidence type="ECO:0000313" key="10">
    <source>
        <dbReference type="EMBL" id="CCA16102.1"/>
    </source>
</evidence>
<evidence type="ECO:0000256" key="3">
    <source>
        <dbReference type="ARBA" id="ARBA00022827"/>
    </source>
</evidence>
<dbReference type="InterPro" id="IPR001709">
    <property type="entry name" value="Flavoprot_Pyr_Nucl_cyt_Rdtase"/>
</dbReference>
<evidence type="ECO:0000256" key="1">
    <source>
        <dbReference type="ARBA" id="ARBA00001974"/>
    </source>
</evidence>
<sequence>MCWLRCLSSYQSIAAFSGRLRRVPNRIQKRRITNAGMDAFLNFERRLRNEKEKTNDKEIDSKVVPTSTDLTPPEKPSEDECCGRDCPNCVFLVYQEKLFEYENSIRKLRNPKSMVENRLQPATKCQIAYLDSNQLTAQQQQWIHENQATEFPVVKNQLIAPDHPSQDNWIRSVRHIEFALNECQKQLLTNQCALNFAIYVPNSSQQVDRLLTILKVDGNQLFQATRNASVQKFNPRSFKNTKKRVIPKPFEHVATIREALSWTFDLDSTPSTSFLNGLAAFCTDPKEIERLSQSDATQQLQDHRYGSIVEVMESLSSLSLDFASLYQIAPFNPPRYYTISSSLEFDPNNISITLGYRYRTGLARGRCCSCYLSAMKVMDNVRGAMYQSLFKYPDTNQPIIMVGAGTGIAPFRALLQRLRVEKFKKNHSRPTHLFYGCYGVIDFLYREEIEDAYATGVLSTLHVAYSQASSTPQGSYVQDKLLAQKTLVRDHLLHNKGLLYVCGSRVLGDYVRQTLETILDPQKPNILQELMHRNQVIFETW</sequence>
<dbReference type="GO" id="GO:0010181">
    <property type="term" value="F:FMN binding"/>
    <property type="evidence" value="ECO:0007669"/>
    <property type="project" value="TreeGrafter"/>
</dbReference>
<reference evidence="10" key="1">
    <citation type="journal article" date="2011" name="PLoS Biol.">
        <title>Gene gain and loss during evolution of obligate parasitism in the white rust pathogen of Arabidopsis thaliana.</title>
        <authorList>
            <person name="Kemen E."/>
            <person name="Gardiner A."/>
            <person name="Schultz-Larsen T."/>
            <person name="Kemen A.C."/>
            <person name="Balmuth A.L."/>
            <person name="Robert-Seilaniantz A."/>
            <person name="Bailey K."/>
            <person name="Holub E."/>
            <person name="Studholme D.J."/>
            <person name="Maclean D."/>
            <person name="Jones J.D."/>
        </authorList>
    </citation>
    <scope>NUCLEOTIDE SEQUENCE</scope>
</reference>
<name>F0W4R7_9STRA</name>
<dbReference type="InterPro" id="IPR017938">
    <property type="entry name" value="Riboflavin_synthase-like_b-brl"/>
</dbReference>
<keyword evidence="4" id="KW-0560">Oxidoreductase</keyword>
<dbReference type="EMBL" id="FR824063">
    <property type="protein sequence ID" value="CCA16102.1"/>
    <property type="molecule type" value="Genomic_DNA"/>
</dbReference>
<evidence type="ECO:0000259" key="8">
    <source>
        <dbReference type="Pfam" id="PF00667"/>
    </source>
</evidence>
<dbReference type="Pfam" id="PF09791">
    <property type="entry name" value="Oxidored-like"/>
    <property type="match status" value="1"/>
</dbReference>
<dbReference type="HOGENOM" id="CLU_041505_0_0_1"/>
<dbReference type="SUPFAM" id="SSF52343">
    <property type="entry name" value="Ferredoxin reductase-like, C-terminal NADP-linked domain"/>
    <property type="match status" value="1"/>
</dbReference>
<dbReference type="SUPFAM" id="SSF63380">
    <property type="entry name" value="Riboflavin synthase domain-like"/>
    <property type="match status" value="1"/>
</dbReference>
<organism evidence="10">
    <name type="scientific">Albugo laibachii Nc14</name>
    <dbReference type="NCBI Taxonomy" id="890382"/>
    <lineage>
        <taxon>Eukaryota</taxon>
        <taxon>Sar</taxon>
        <taxon>Stramenopiles</taxon>
        <taxon>Oomycota</taxon>
        <taxon>Peronosporomycetes</taxon>
        <taxon>Albuginales</taxon>
        <taxon>Albuginaceae</taxon>
        <taxon>Albugo</taxon>
    </lineage>
</organism>
<evidence type="ECO:0000256" key="2">
    <source>
        <dbReference type="ARBA" id="ARBA00022630"/>
    </source>
</evidence>
<dbReference type="Gene3D" id="2.40.30.10">
    <property type="entry name" value="Translation factors"/>
    <property type="match status" value="1"/>
</dbReference>
<dbReference type="GO" id="GO:0005829">
    <property type="term" value="C:cytosol"/>
    <property type="evidence" value="ECO:0007669"/>
    <property type="project" value="TreeGrafter"/>
</dbReference>